<sequence length="579" mass="63952">MKTLLIVMPGKDANIDPDTGSSLSVQGPILRIQHDVLLCIFQLLASVDVSTSTQNQERSAWLAPIVLSHVCYRWSAFVRGSPTVWTSLNDAVMIRPTVATEFLSRSCDAPIHIKFSCKSFDDSPDLQRDLARSIQAVAGHTRRLATFIAMAVPPAVANMITPMLVSPAPRLRTLVFSVIAVSHEPEVSSVFAGHYPLLTTVALVGLPRLQLPARTLVDLVLAHLKVSVEDVMRTLQECTGLRYLRLHAFHNFLYQRTQSPPSVAVLSSLRKLSVEAVHGTPRSLRFLERLSFPNSTQIRLHYACHLRSVDTLYNCSSVSDIASQIEALTLSTEVVGRFPYMHASTLEKLFDIQVTQADIHRRRPALAHTPFGAIAFPSLKHLDIRLSGSQVELDSEEWVYILSKSSRLTSITVRDANCSMRPLFLALGTTASSDPSICLDPSIPEPAVPCPSLQSVTITFHRDGFDLLPVVTACLATRARDGRRLASCELTTWREWVIPPELSDVVDMLTVTCAVDEAEQNIHQTIIVEEYSSQTIHHTSLTIGQYITLVLSVQTQLSDLYDFHNGSISVVTNPITSAH</sequence>
<evidence type="ECO:0008006" key="3">
    <source>
        <dbReference type="Google" id="ProtNLM"/>
    </source>
</evidence>
<dbReference type="OrthoDB" id="2801457at2759"/>
<dbReference type="GeneID" id="36321874"/>
<evidence type="ECO:0000313" key="1">
    <source>
        <dbReference type="EMBL" id="OSX62514.1"/>
    </source>
</evidence>
<organism evidence="1 2">
    <name type="scientific">Postia placenta MAD-698-R-SB12</name>
    <dbReference type="NCBI Taxonomy" id="670580"/>
    <lineage>
        <taxon>Eukaryota</taxon>
        <taxon>Fungi</taxon>
        <taxon>Dikarya</taxon>
        <taxon>Basidiomycota</taxon>
        <taxon>Agaricomycotina</taxon>
        <taxon>Agaricomycetes</taxon>
        <taxon>Polyporales</taxon>
        <taxon>Adustoporiaceae</taxon>
        <taxon>Rhodonia</taxon>
    </lineage>
</organism>
<dbReference type="RefSeq" id="XP_024339308.1">
    <property type="nucleotide sequence ID" value="XM_024476923.1"/>
</dbReference>
<dbReference type="Proteomes" id="UP000194127">
    <property type="component" value="Unassembled WGS sequence"/>
</dbReference>
<reference evidence="1 2" key="1">
    <citation type="submission" date="2017-04" db="EMBL/GenBank/DDBJ databases">
        <title>Genome Sequence of the Model Brown-Rot Fungus Postia placenta SB12.</title>
        <authorList>
            <consortium name="DOE Joint Genome Institute"/>
            <person name="Gaskell J."/>
            <person name="Kersten P."/>
            <person name="Larrondo L.F."/>
            <person name="Canessa P."/>
            <person name="Martinez D."/>
            <person name="Hibbett D."/>
            <person name="Schmoll M."/>
            <person name="Kubicek C.P."/>
            <person name="Martinez A.T."/>
            <person name="Yadav J."/>
            <person name="Master E."/>
            <person name="Magnuson J.K."/>
            <person name="James T."/>
            <person name="Yaver D."/>
            <person name="Berka R."/>
            <person name="Labutti K."/>
            <person name="Lipzen A."/>
            <person name="Aerts A."/>
            <person name="Barry K."/>
            <person name="Henrissat B."/>
            <person name="Blanchette R."/>
            <person name="Grigoriev I."/>
            <person name="Cullen D."/>
        </authorList>
    </citation>
    <scope>NUCLEOTIDE SEQUENCE [LARGE SCALE GENOMIC DNA]</scope>
    <source>
        <strain evidence="1 2">MAD-698-R-SB12</strain>
    </source>
</reference>
<gene>
    <name evidence="1" type="ORF">POSPLADRAFT_1033298</name>
</gene>
<accession>A0A1X6N1P1</accession>
<dbReference type="InterPro" id="IPR032675">
    <property type="entry name" value="LRR_dom_sf"/>
</dbReference>
<dbReference type="SUPFAM" id="SSF52047">
    <property type="entry name" value="RNI-like"/>
    <property type="match status" value="1"/>
</dbReference>
<dbReference type="Gene3D" id="3.80.10.10">
    <property type="entry name" value="Ribonuclease Inhibitor"/>
    <property type="match status" value="1"/>
</dbReference>
<protein>
    <recommendedName>
        <fullName evidence="3">F-box domain-containing protein</fullName>
    </recommendedName>
</protein>
<evidence type="ECO:0000313" key="2">
    <source>
        <dbReference type="Proteomes" id="UP000194127"/>
    </source>
</evidence>
<dbReference type="EMBL" id="KZ110596">
    <property type="protein sequence ID" value="OSX62514.1"/>
    <property type="molecule type" value="Genomic_DNA"/>
</dbReference>
<keyword evidence="2" id="KW-1185">Reference proteome</keyword>
<dbReference type="AlphaFoldDB" id="A0A1X6N1P1"/>
<proteinExistence type="predicted"/>
<name>A0A1X6N1P1_9APHY</name>